<dbReference type="Proteomes" id="UP000326961">
    <property type="component" value="Chromosome"/>
</dbReference>
<name>A0A5P3XIG9_PARBF</name>
<protein>
    <submittedName>
        <fullName evidence="1">Uncharacterized protein</fullName>
    </submittedName>
</protein>
<proteinExistence type="predicted"/>
<accession>A0A5P3XIG9</accession>
<dbReference type="EMBL" id="CP032452">
    <property type="protein sequence ID" value="QEZ70151.1"/>
    <property type="molecule type" value="Genomic_DNA"/>
</dbReference>
<dbReference type="AlphaFoldDB" id="A0A5P3XIG9"/>
<evidence type="ECO:0000313" key="1">
    <source>
        <dbReference type="EMBL" id="QEZ70151.1"/>
    </source>
</evidence>
<sequence>MVEQDLIIESFNTIFREYKKSDIVLYGTGFRTKCVIENFPEYNFIGVVDKFCNEDSFCGIPIITMEEVYIKKVALVIVMAQPSSTKTIFTRIGYDCLKNGIKVCNLHGRDLFQLYKYNKKNILMDNYFDISKETFINQIDIHDSIRLTISEVLFTKKYLNRIDFYEILSYKSEKVGMKEAANFFKAAKEELNEELNSDIELEKLYLKLSRKLSVSEDKLLEFKQFEIESWITMIVFRNDIVDGIRYAINKNKKVYLYNDTVYSNEHINKFIINNLELNLDSLYLIDKLSFEKIDKNNLFLVTDKNEKNIKNKCDIFKIKSPIEMANISGYSDLLFNANSVNERSMCAMFIARAFNSPFALYKSDGLLIVNDIKTFGYLFISPIAVKFVLWIIEQTNKNKYDKILFAARDGYLVQQLFSIAKKYIKVNSNVEDLYFQTSRTVCIKSNIENKDDIKWICESPFAYSPEQLITRKFELNENEIKKYDEKIYKDTLHYALEYETDIYKESRRVRNNYLKYINNLNLTKDKKYAFVDLASSGTCQYFLEKIMDFKLDGLYLCRYMNSNKEKNELNIKSVFNNGFLSYGFQSFLAENYMLLETIFTSFKPTLISFNKDGGLIYEEETRNKNEFIYLDTLQTCIKNYFEDFMKNVFVENENISSGFIDYIYSLKCYPHTREGCNELSNLMLRDDLGQGMIPLQ</sequence>
<reference evidence="1 2" key="1">
    <citation type="submission" date="2018-09" db="EMBL/GenBank/DDBJ databases">
        <title>A clostridial neurotoxin that targets Anopheles mosquitoes.</title>
        <authorList>
            <person name="Contreras E."/>
            <person name="Masuyer G."/>
            <person name="Qureshi N."/>
            <person name="Chawla S."/>
            <person name="Lim H.L."/>
            <person name="Chen J."/>
            <person name="Stenmark P."/>
            <person name="Gill S."/>
        </authorList>
    </citation>
    <scope>NUCLEOTIDE SEQUENCE [LARGE SCALE GENOMIC DNA]</scope>
    <source>
        <strain evidence="1 2">Cbm</strain>
    </source>
</reference>
<evidence type="ECO:0000313" key="2">
    <source>
        <dbReference type="Proteomes" id="UP000326961"/>
    </source>
</evidence>
<dbReference type="RefSeq" id="WP_150887093.1">
    <property type="nucleotide sequence ID" value="NZ_CP032452.1"/>
</dbReference>
<gene>
    <name evidence="1" type="ORF">D4A35_15080</name>
</gene>
<organism evidence="1 2">
    <name type="scientific">Paraclostridium bifermentans</name>
    <name type="common">Clostridium bifermentans</name>
    <dbReference type="NCBI Taxonomy" id="1490"/>
    <lineage>
        <taxon>Bacteria</taxon>
        <taxon>Bacillati</taxon>
        <taxon>Bacillota</taxon>
        <taxon>Clostridia</taxon>
        <taxon>Peptostreptococcales</taxon>
        <taxon>Peptostreptococcaceae</taxon>
        <taxon>Paraclostridium</taxon>
    </lineage>
</organism>